<dbReference type="Proteomes" id="UP000198519">
    <property type="component" value="Unassembled WGS sequence"/>
</dbReference>
<proteinExistence type="predicted"/>
<feature type="transmembrane region" description="Helical" evidence="1">
    <location>
        <begin position="73"/>
        <end position="94"/>
    </location>
</feature>
<evidence type="ECO:0000256" key="1">
    <source>
        <dbReference type="SAM" id="Phobius"/>
    </source>
</evidence>
<reference evidence="3" key="1">
    <citation type="submission" date="2016-10" db="EMBL/GenBank/DDBJ databases">
        <authorList>
            <person name="Varghese N."/>
            <person name="Submissions S."/>
        </authorList>
    </citation>
    <scope>NUCLEOTIDE SEQUENCE [LARGE SCALE GENOMIC DNA]</scope>
    <source>
        <strain evidence="3">CGMCC 1.7061</strain>
    </source>
</reference>
<dbReference type="Pfam" id="PF13599">
    <property type="entry name" value="Pentapeptide_4"/>
    <property type="match status" value="1"/>
</dbReference>
<keyword evidence="1" id="KW-0812">Transmembrane</keyword>
<keyword evidence="1" id="KW-1133">Transmembrane helix</keyword>
<sequence length="383" mass="43259">MVTEWQFKPPMIVRMTALVVMVLVCLALNPAWGAQDQDPPPAPVQQLEAMKLEREIARLEQEIALNSGGWRRFVQSAPFITAIIALLGVFVTVWRQMTESSRQREVDRRQLESEQVRRFDERFHEIIEGLGSEGATIRAGAAVSILSYLNPEHARFHEQVFLVLLANLKLPHDNITRSLLVRGFEQAIRQKAIAVEALNAEIEEKDEKIILDLSHCDLPGAHLAALNLSWADIRESNLRSAHFRRACLQRLNAQGADLTGAQLPQADLRKANFDDAVLVDARFSGSDLRWVHFRSADLRRVKFQGAPLQSALFQRADLRGARFERADINNANFKGAVLDKPTMKSLVKAYNWRKAIFDEGLESVLNTIEMEVWATRQAPNSPS</sequence>
<dbReference type="SUPFAM" id="SSF141571">
    <property type="entry name" value="Pentapeptide repeat-like"/>
    <property type="match status" value="1"/>
</dbReference>
<accession>A0A1I4P153</accession>
<dbReference type="InterPro" id="IPR051082">
    <property type="entry name" value="Pentapeptide-BTB/POZ_domain"/>
</dbReference>
<evidence type="ECO:0000313" key="3">
    <source>
        <dbReference type="Proteomes" id="UP000198519"/>
    </source>
</evidence>
<dbReference type="PANTHER" id="PTHR14136">
    <property type="entry name" value="BTB_POZ DOMAIN-CONTAINING PROTEIN KCTD9"/>
    <property type="match status" value="1"/>
</dbReference>
<dbReference type="OrthoDB" id="5290767at2"/>
<dbReference type="InterPro" id="IPR001646">
    <property type="entry name" value="5peptide_repeat"/>
</dbReference>
<dbReference type="AlphaFoldDB" id="A0A1I4P153"/>
<dbReference type="STRING" id="488535.SAMN04487963_1752"/>
<organism evidence="2 3">
    <name type="scientific">Marinobacter zhejiangensis</name>
    <dbReference type="NCBI Taxonomy" id="488535"/>
    <lineage>
        <taxon>Bacteria</taxon>
        <taxon>Pseudomonadati</taxon>
        <taxon>Pseudomonadota</taxon>
        <taxon>Gammaproteobacteria</taxon>
        <taxon>Pseudomonadales</taxon>
        <taxon>Marinobacteraceae</taxon>
        <taxon>Marinobacter</taxon>
    </lineage>
</organism>
<keyword evidence="3" id="KW-1185">Reference proteome</keyword>
<evidence type="ECO:0000313" key="2">
    <source>
        <dbReference type="EMBL" id="SFM21531.1"/>
    </source>
</evidence>
<dbReference type="PANTHER" id="PTHR14136:SF17">
    <property type="entry name" value="BTB_POZ DOMAIN-CONTAINING PROTEIN KCTD9"/>
    <property type="match status" value="1"/>
</dbReference>
<dbReference type="Pfam" id="PF00805">
    <property type="entry name" value="Pentapeptide"/>
    <property type="match status" value="1"/>
</dbReference>
<keyword evidence="1" id="KW-0472">Membrane</keyword>
<dbReference type="EMBL" id="FOUE01000002">
    <property type="protein sequence ID" value="SFM21531.1"/>
    <property type="molecule type" value="Genomic_DNA"/>
</dbReference>
<gene>
    <name evidence="2" type="ORF">SAMN04487963_1752</name>
</gene>
<protein>
    <submittedName>
        <fullName evidence="2">Pentapeptide repeat-containing protein</fullName>
    </submittedName>
</protein>
<dbReference type="Gene3D" id="2.160.20.80">
    <property type="entry name" value="E3 ubiquitin-protein ligase SopA"/>
    <property type="match status" value="1"/>
</dbReference>
<name>A0A1I4P153_9GAMM</name>